<evidence type="ECO:0000313" key="4">
    <source>
        <dbReference type="Proteomes" id="UP000314987"/>
    </source>
</evidence>
<dbReference type="Gene3D" id="2.130.10.10">
    <property type="entry name" value="YVTN repeat-like/Quinoprotein amine dehydrogenase"/>
    <property type="match status" value="2"/>
</dbReference>
<dbReference type="PROSITE" id="PS50082">
    <property type="entry name" value="WD_REPEATS_2"/>
    <property type="match status" value="1"/>
</dbReference>
<feature type="region of interest" description="Disordered" evidence="2">
    <location>
        <begin position="1040"/>
        <end position="1065"/>
    </location>
</feature>
<accession>A0A4X2LQU8</accession>
<name>A0A4X2LQU8_VOMUR</name>
<dbReference type="SMART" id="SM00320">
    <property type="entry name" value="WD40"/>
    <property type="match status" value="3"/>
</dbReference>
<protein>
    <recommendedName>
        <fullName evidence="5">WD repeat domain 87</fullName>
    </recommendedName>
</protein>
<dbReference type="InterPro" id="IPR015943">
    <property type="entry name" value="WD40/YVTN_repeat-like_dom_sf"/>
</dbReference>
<dbReference type="InterPro" id="IPR001680">
    <property type="entry name" value="WD40_rpt"/>
</dbReference>
<dbReference type="OMA" id="HTGSFHV"/>
<evidence type="ECO:0000313" key="3">
    <source>
        <dbReference type="Ensembl" id="ENSVURP00010026413.1"/>
    </source>
</evidence>
<dbReference type="GeneTree" id="ENSGT00530000063583"/>
<feature type="repeat" description="WD" evidence="1">
    <location>
        <begin position="508"/>
        <end position="549"/>
    </location>
</feature>
<proteinExistence type="predicted"/>
<evidence type="ECO:0000256" key="1">
    <source>
        <dbReference type="PROSITE-ProRule" id="PRU00221"/>
    </source>
</evidence>
<organism evidence="3 4">
    <name type="scientific">Vombatus ursinus</name>
    <name type="common">Common wombat</name>
    <dbReference type="NCBI Taxonomy" id="29139"/>
    <lineage>
        <taxon>Eukaryota</taxon>
        <taxon>Metazoa</taxon>
        <taxon>Chordata</taxon>
        <taxon>Craniata</taxon>
        <taxon>Vertebrata</taxon>
        <taxon>Euteleostomi</taxon>
        <taxon>Mammalia</taxon>
        <taxon>Metatheria</taxon>
        <taxon>Diprotodontia</taxon>
        <taxon>Vombatidae</taxon>
        <taxon>Vombatus</taxon>
    </lineage>
</organism>
<sequence length="1065" mass="119413">MRKLDRLPPVQALVHTDTHRVLVAYCGDLFLRVFGDHSVSFKARCVVPSRFSISCLAYDPRADLLLSGITGAVVTWIIEPGGKGLHILQMVSMSGSELVQGISLDGPGNSILAMCESFLRVLSWRDQTQLDELQAFSSPTSGHPLTCCCTCSTEGYLFGGNQAGQILIWNLDQSADRKSFVSFQAHSGPVVLVHDRADIHTLLTAGGEGLLKEWHLTSGLLLRKLQLCEEALLRMQYIGGSTFFCHTQHTFVLFRMSSFYQLFNNCGASPRRLERLSCGENQSLIFCHTDDGLFRFLCPITGELLFLTWPFKALDSAVTSAYDPGQRELFVAMGNANLVVFDTTKCPSMPKYILQACSKPEDKIQCMAYGQPHLGCSIDGLIYCGHESGIVSVLSKHVYARTEKYMHVGPVLIISTLIGSPTSSRENTLICSYGMDHYVHLSEVIFEGLKVSLSAFTSILSSCHIHHLILMPKSVGAITDESRLRLWKYCDFLVSPKMSQDSSFRETRPLHNHPIVSFDICLSLRIFATGASDGTVGIWDMKGNSVARFNSSMQFGPICFANERGDLLLTFNSCIYLVSCMKLLPLSRLNYLASLNLEDEVKQMAKPFLPSFFLSFETLFLPHYVYMGEGMQKLQGLDALPNLRTIAFDHTVPHVVEEMDGQVALKGKSQKGKRKIVFMLDETPEEQKAPLSVFTQEELALWDGRHPMRLLQRFFGQGRKWLIAPDGYIPNSVVRALLWPEGTPIFLRCRLQDSRRDWKYDVSKFRFFATESATEEDEELSFEVNEELARRAMSPSQEIFLSFKDRDRQMSDMSVNKTITTLLGMMTNALPERYRQCINIMSQIFASYDVAPALRSETARQLLDDTSHSKAEIRRDAWEGLERLGLISHLFAIPLIRGLLDVDEKVQAKAWELIGSLTGIRDKAALLELLQNRETFRGQEKIGDESLDQLLGMRLHDLHNLREMAEHQLGDDLTPTSIKAKMDLSSELSLLTQHPAFRTAQTTSDSDVPKGRKKQKELSRRAGMWLVQSIAAGYSLELKGGKPSREGLTGTGVERGGTSYRKGRI</sequence>
<reference evidence="3" key="2">
    <citation type="submission" date="2025-08" db="UniProtKB">
        <authorList>
            <consortium name="Ensembl"/>
        </authorList>
    </citation>
    <scope>IDENTIFICATION</scope>
</reference>
<dbReference type="InterPro" id="IPR036322">
    <property type="entry name" value="WD40_repeat_dom_sf"/>
</dbReference>
<dbReference type="PANTHER" id="PTHR42968">
    <property type="entry name" value="WD REPEAT-CONTAINING"/>
    <property type="match status" value="1"/>
</dbReference>
<feature type="region of interest" description="Disordered" evidence="2">
    <location>
        <begin position="997"/>
        <end position="1019"/>
    </location>
</feature>
<reference evidence="4" key="1">
    <citation type="submission" date="2018-12" db="EMBL/GenBank/DDBJ databases">
        <authorList>
            <person name="Yazar S."/>
        </authorList>
    </citation>
    <scope>NUCLEOTIDE SEQUENCE [LARGE SCALE GENOMIC DNA]</scope>
</reference>
<evidence type="ECO:0008006" key="5">
    <source>
        <dbReference type="Google" id="ProtNLM"/>
    </source>
</evidence>
<dbReference type="STRING" id="29139.ENSVURP00010026413"/>
<dbReference type="Proteomes" id="UP000314987">
    <property type="component" value="Unassembled WGS sequence"/>
</dbReference>
<reference evidence="3" key="3">
    <citation type="submission" date="2025-09" db="UniProtKB">
        <authorList>
            <consortium name="Ensembl"/>
        </authorList>
    </citation>
    <scope>IDENTIFICATION</scope>
</reference>
<evidence type="ECO:0000256" key="2">
    <source>
        <dbReference type="SAM" id="MobiDB-lite"/>
    </source>
</evidence>
<keyword evidence="4" id="KW-1185">Reference proteome</keyword>
<dbReference type="SUPFAM" id="SSF50978">
    <property type="entry name" value="WD40 repeat-like"/>
    <property type="match status" value="2"/>
</dbReference>
<dbReference type="AlphaFoldDB" id="A0A4X2LQU8"/>
<dbReference type="Ensembl" id="ENSVURT00010030082.1">
    <property type="protein sequence ID" value="ENSVURP00010026413.1"/>
    <property type="gene ID" value="ENSVURG00010020214.1"/>
</dbReference>
<dbReference type="PANTHER" id="PTHR42968:SF9">
    <property type="entry name" value="WD REPEAT-CONTAINING PROTEIN 87"/>
    <property type="match status" value="1"/>
</dbReference>
<keyword evidence="1" id="KW-0853">WD repeat</keyword>